<comment type="function">
    <text evidence="6 7">Catalyzes the reversible reaction in which hydroxymethyl group from 5,10-methylenetetrahydrofolate is transferred onto alpha-ketoisovalerate to form ketopantoate.</text>
</comment>
<evidence type="ECO:0000256" key="2">
    <source>
        <dbReference type="ARBA" id="ARBA00008676"/>
    </source>
</evidence>
<dbReference type="NCBIfam" id="TIGR00222">
    <property type="entry name" value="panB"/>
    <property type="match status" value="1"/>
</dbReference>
<dbReference type="InterPro" id="IPR040442">
    <property type="entry name" value="Pyrv_kinase-like_dom_sf"/>
</dbReference>
<evidence type="ECO:0000256" key="5">
    <source>
        <dbReference type="ARBA" id="ARBA00022679"/>
    </source>
</evidence>
<dbReference type="EMBL" id="JAQQAL010000022">
    <property type="protein sequence ID" value="MDC7227089.1"/>
    <property type="molecule type" value="Genomic_DNA"/>
</dbReference>
<keyword evidence="7" id="KW-0963">Cytoplasm</keyword>
<dbReference type="Gene3D" id="3.20.20.60">
    <property type="entry name" value="Phosphoenolpyruvate-binding domains"/>
    <property type="match status" value="1"/>
</dbReference>
<dbReference type="GO" id="GO:0015940">
    <property type="term" value="P:pantothenate biosynthetic process"/>
    <property type="evidence" value="ECO:0007669"/>
    <property type="project" value="UniProtKB-UniRule"/>
</dbReference>
<dbReference type="HAMAP" id="MF_00156">
    <property type="entry name" value="PanB"/>
    <property type="match status" value="1"/>
</dbReference>
<dbReference type="AlphaFoldDB" id="A0AAJ1MP13"/>
<dbReference type="FunFam" id="3.20.20.60:FF:000003">
    <property type="entry name" value="3-methyl-2-oxobutanoate hydroxymethyltransferase"/>
    <property type="match status" value="1"/>
</dbReference>
<dbReference type="CDD" id="cd06557">
    <property type="entry name" value="KPHMT-like"/>
    <property type="match status" value="1"/>
</dbReference>
<comment type="catalytic activity">
    <reaction evidence="7">
        <text>(6R)-5,10-methylene-5,6,7,8-tetrahydrofolate + 3-methyl-2-oxobutanoate + H2O = 2-dehydropantoate + (6S)-5,6,7,8-tetrahydrofolate</text>
        <dbReference type="Rhea" id="RHEA:11824"/>
        <dbReference type="ChEBI" id="CHEBI:11561"/>
        <dbReference type="ChEBI" id="CHEBI:11851"/>
        <dbReference type="ChEBI" id="CHEBI:15377"/>
        <dbReference type="ChEBI" id="CHEBI:15636"/>
        <dbReference type="ChEBI" id="CHEBI:57453"/>
        <dbReference type="EC" id="2.1.2.11"/>
    </reaction>
</comment>
<organism evidence="11 12">
    <name type="scientific">Candidatus Thalassospirochaeta sargassi</name>
    <dbReference type="NCBI Taxonomy" id="3119039"/>
    <lineage>
        <taxon>Bacteria</taxon>
        <taxon>Pseudomonadati</taxon>
        <taxon>Spirochaetota</taxon>
        <taxon>Spirochaetia</taxon>
        <taxon>Spirochaetales</taxon>
        <taxon>Spirochaetaceae</taxon>
        <taxon>Candidatus Thalassospirochaeta</taxon>
    </lineage>
</organism>
<evidence type="ECO:0000256" key="9">
    <source>
        <dbReference type="PIRSR" id="PIRSR000388-2"/>
    </source>
</evidence>
<dbReference type="PIRSF" id="PIRSF000388">
    <property type="entry name" value="Pantoate_hydroxy_MeTrfase"/>
    <property type="match status" value="1"/>
</dbReference>
<protein>
    <recommendedName>
        <fullName evidence="7">3-methyl-2-oxobutanoate hydroxymethyltransferase</fullName>
        <ecNumber evidence="7">2.1.2.11</ecNumber>
    </recommendedName>
    <alternativeName>
        <fullName evidence="7">Ketopantoate hydroxymethyltransferase</fullName>
        <shortName evidence="7">KPHMT</shortName>
    </alternativeName>
</protein>
<keyword evidence="4 7" id="KW-0566">Pantothenate biosynthesis</keyword>
<comment type="subcellular location">
    <subcellularLocation>
        <location evidence="7">Cytoplasm</location>
    </subcellularLocation>
</comment>
<comment type="cofactor">
    <cofactor evidence="7 10">
        <name>Mg(2+)</name>
        <dbReference type="ChEBI" id="CHEBI:18420"/>
    </cofactor>
    <text evidence="7 10">Binds 1 Mg(2+) ion per subunit.</text>
</comment>
<feature type="active site" description="Proton acceptor" evidence="7 8">
    <location>
        <position position="190"/>
    </location>
</feature>
<dbReference type="GO" id="GO:0000287">
    <property type="term" value="F:magnesium ion binding"/>
    <property type="evidence" value="ECO:0007669"/>
    <property type="project" value="TreeGrafter"/>
</dbReference>
<dbReference type="Pfam" id="PF02548">
    <property type="entry name" value="Pantoate_transf"/>
    <property type="match status" value="1"/>
</dbReference>
<dbReference type="InterPro" id="IPR003700">
    <property type="entry name" value="Pantoate_hydroxy_MeTrfase"/>
</dbReference>
<sequence>MSSHPDATKKLLSADLLKMRADGEKISMITAYSYPQGMIVDQAGIDIILVGDSLGMVELGYDDTVPVTMDEMLMHTKAVTRAVKRAHVVGDLPFMSYNISTEQAVTNAGILYKNGGADSIKFEGGQEYANVASAITRAGIPFFAHIGLTPQTAAMMGGFKVQGKSLDAAKAVLDDALAMQDAGAFAVILEAIPQQLAEIITEKLDICTVGIGAGPQCSGQVLVFHDLLGLFKKFTPKFVKVYADMYSAQMDAVSEYIKDVKEVNFPAAEHSFNMKKEAVEELKNALGV</sequence>
<dbReference type="GO" id="GO:0005737">
    <property type="term" value="C:cytoplasm"/>
    <property type="evidence" value="ECO:0007669"/>
    <property type="project" value="UniProtKB-SubCell"/>
</dbReference>
<keyword evidence="7 10" id="KW-0479">Metal-binding</keyword>
<comment type="subunit">
    <text evidence="3 7">Homodecamer; pentamer of dimers.</text>
</comment>
<evidence type="ECO:0000256" key="6">
    <source>
        <dbReference type="ARBA" id="ARBA00056497"/>
    </source>
</evidence>
<feature type="binding site" evidence="7 9">
    <location>
        <position position="91"/>
    </location>
    <ligand>
        <name>3-methyl-2-oxobutanoate</name>
        <dbReference type="ChEBI" id="CHEBI:11851"/>
    </ligand>
</feature>
<evidence type="ECO:0000256" key="1">
    <source>
        <dbReference type="ARBA" id="ARBA00005033"/>
    </source>
</evidence>
<feature type="binding site" evidence="7 9">
    <location>
        <begin position="52"/>
        <end position="53"/>
    </location>
    <ligand>
        <name>3-methyl-2-oxobutanoate</name>
        <dbReference type="ChEBI" id="CHEBI:11851"/>
    </ligand>
</feature>
<keyword evidence="5 7" id="KW-0808">Transferase</keyword>
<reference evidence="11 12" key="1">
    <citation type="submission" date="2022-12" db="EMBL/GenBank/DDBJ databases">
        <title>Metagenome assembled genome from gulf of manar.</title>
        <authorList>
            <person name="Kohli P."/>
            <person name="Pk S."/>
            <person name="Venkata Ramana C."/>
            <person name="Sasikala C."/>
        </authorList>
    </citation>
    <scope>NUCLEOTIDE SEQUENCE [LARGE SCALE GENOMIC DNA]</scope>
    <source>
        <strain evidence="11">JB008</strain>
    </source>
</reference>
<dbReference type="GO" id="GO:0003864">
    <property type="term" value="F:3-methyl-2-oxobutanoate hydroxymethyltransferase activity"/>
    <property type="evidence" value="ECO:0007669"/>
    <property type="project" value="UniProtKB-UniRule"/>
</dbReference>
<evidence type="ECO:0000256" key="10">
    <source>
        <dbReference type="PIRSR" id="PIRSR000388-3"/>
    </source>
</evidence>
<feature type="binding site" evidence="7 10">
    <location>
        <position position="123"/>
    </location>
    <ligand>
        <name>Mg(2+)</name>
        <dbReference type="ChEBI" id="CHEBI:18420"/>
    </ligand>
</feature>
<feature type="binding site" evidence="7 10">
    <location>
        <position position="91"/>
    </location>
    <ligand>
        <name>Mg(2+)</name>
        <dbReference type="ChEBI" id="CHEBI:18420"/>
    </ligand>
</feature>
<comment type="caution">
    <text evidence="11">The sequence shown here is derived from an EMBL/GenBank/DDBJ whole genome shotgun (WGS) entry which is preliminary data.</text>
</comment>
<evidence type="ECO:0000256" key="7">
    <source>
        <dbReference type="HAMAP-Rule" id="MF_00156"/>
    </source>
</evidence>
<keyword evidence="7 10" id="KW-0460">Magnesium</keyword>
<dbReference type="SUPFAM" id="SSF51621">
    <property type="entry name" value="Phosphoenolpyruvate/pyruvate domain"/>
    <property type="match status" value="1"/>
</dbReference>
<proteinExistence type="inferred from homology"/>
<name>A0AAJ1MP13_9SPIO</name>
<dbReference type="PANTHER" id="PTHR20881:SF0">
    <property type="entry name" value="3-METHYL-2-OXOBUTANOATE HYDROXYMETHYLTRANSFERASE"/>
    <property type="match status" value="1"/>
</dbReference>
<dbReference type="Proteomes" id="UP001221217">
    <property type="component" value="Unassembled WGS sequence"/>
</dbReference>
<comment type="pathway">
    <text evidence="1 7">Cofactor biosynthesis; (R)-pantothenate biosynthesis; (R)-pantoate from 3-methyl-2-oxobutanoate: step 1/2.</text>
</comment>
<feature type="binding site" evidence="7 9">
    <location>
        <position position="121"/>
    </location>
    <ligand>
        <name>3-methyl-2-oxobutanoate</name>
        <dbReference type="ChEBI" id="CHEBI:11851"/>
    </ligand>
</feature>
<comment type="similarity">
    <text evidence="2 7">Belongs to the PanB family.</text>
</comment>
<dbReference type="PANTHER" id="PTHR20881">
    <property type="entry name" value="3-METHYL-2-OXOBUTANOATE HYDROXYMETHYLTRANSFERASE"/>
    <property type="match status" value="1"/>
</dbReference>
<evidence type="ECO:0000256" key="3">
    <source>
        <dbReference type="ARBA" id="ARBA00011424"/>
    </source>
</evidence>
<feature type="binding site" evidence="7 10">
    <location>
        <position position="52"/>
    </location>
    <ligand>
        <name>Mg(2+)</name>
        <dbReference type="ChEBI" id="CHEBI:18420"/>
    </ligand>
</feature>
<evidence type="ECO:0000256" key="4">
    <source>
        <dbReference type="ARBA" id="ARBA00022655"/>
    </source>
</evidence>
<evidence type="ECO:0000313" key="12">
    <source>
        <dbReference type="Proteomes" id="UP001221217"/>
    </source>
</evidence>
<accession>A0AAJ1MP13</accession>
<gene>
    <name evidence="7 11" type="primary">panB</name>
    <name evidence="11" type="ORF">PQJ61_10040</name>
</gene>
<dbReference type="InterPro" id="IPR015813">
    <property type="entry name" value="Pyrv/PenolPyrv_kinase-like_dom"/>
</dbReference>
<evidence type="ECO:0000313" key="11">
    <source>
        <dbReference type="EMBL" id="MDC7227089.1"/>
    </source>
</evidence>
<evidence type="ECO:0000256" key="8">
    <source>
        <dbReference type="PIRSR" id="PIRSR000388-1"/>
    </source>
</evidence>
<dbReference type="NCBIfam" id="NF001452">
    <property type="entry name" value="PRK00311.1"/>
    <property type="match status" value="1"/>
</dbReference>
<dbReference type="EC" id="2.1.2.11" evidence="7"/>